<organism evidence="1 2">
    <name type="scientific">Amborella trichopoda</name>
    <dbReference type="NCBI Taxonomy" id="13333"/>
    <lineage>
        <taxon>Eukaryota</taxon>
        <taxon>Viridiplantae</taxon>
        <taxon>Streptophyta</taxon>
        <taxon>Embryophyta</taxon>
        <taxon>Tracheophyta</taxon>
        <taxon>Spermatophyta</taxon>
        <taxon>Magnoliopsida</taxon>
        <taxon>Amborellales</taxon>
        <taxon>Amborellaceae</taxon>
        <taxon>Amborella</taxon>
    </lineage>
</organism>
<dbReference type="SUPFAM" id="SSF158710">
    <property type="entry name" value="PSPTO4464-like"/>
    <property type="match status" value="1"/>
</dbReference>
<evidence type="ECO:0000313" key="2">
    <source>
        <dbReference type="Proteomes" id="UP000017836"/>
    </source>
</evidence>
<dbReference type="Gramene" id="ERM94323">
    <property type="protein sequence ID" value="ERM94323"/>
    <property type="gene ID" value="AMTR_s00010p00239600"/>
</dbReference>
<dbReference type="InterPro" id="IPR006839">
    <property type="entry name" value="DarP"/>
</dbReference>
<gene>
    <name evidence="1" type="ORF">AMTR_s00010p00239600</name>
</gene>
<dbReference type="Proteomes" id="UP000017836">
    <property type="component" value="Unassembled WGS sequence"/>
</dbReference>
<keyword evidence="2" id="KW-1185">Reference proteome</keyword>
<dbReference type="PANTHER" id="PTHR36898">
    <property type="entry name" value="OSJNBB0026I12.6 PROTEIN"/>
    <property type="match status" value="1"/>
</dbReference>
<dbReference type="InterPro" id="IPR023153">
    <property type="entry name" value="DarP_sf"/>
</dbReference>
<dbReference type="Pfam" id="PF04751">
    <property type="entry name" value="DarP"/>
    <property type="match status" value="1"/>
</dbReference>
<protein>
    <submittedName>
        <fullName evidence="1">Uncharacterized protein</fullName>
    </submittedName>
</protein>
<dbReference type="STRING" id="13333.W1NFT1"/>
<dbReference type="AlphaFoldDB" id="W1NFT1"/>
<dbReference type="EMBL" id="KI397513">
    <property type="protein sequence ID" value="ERM94323.1"/>
    <property type="molecule type" value="Genomic_DNA"/>
</dbReference>
<proteinExistence type="predicted"/>
<name>W1NFT1_AMBTC</name>
<reference evidence="2" key="1">
    <citation type="journal article" date="2013" name="Science">
        <title>The Amborella genome and the evolution of flowering plants.</title>
        <authorList>
            <consortium name="Amborella Genome Project"/>
        </authorList>
    </citation>
    <scope>NUCLEOTIDE SEQUENCE [LARGE SCALE GENOMIC DNA]</scope>
</reference>
<evidence type="ECO:0000313" key="1">
    <source>
        <dbReference type="EMBL" id="ERM94323.1"/>
    </source>
</evidence>
<sequence>MAYISPLRRLPLFQKDQLLFLLVYGKTHFPLPSLHRKISTSPILFTDYSSSKSQTRETHFKIHGLRLPQSDIEEVVFESPLKKSRNEKKREARRAVQWGMELADFSPPQINLILRAASLELEIYDAIMLVKAHPKYIELADRWFQGLINKNSSITNEVYSVQDVDFDRQELRKLVRRVQTMQGRTVDDSAADSEAALRGARKSLSRFLRSLAKQTLMV</sequence>
<dbReference type="OMA" id="ETHFKIH"/>
<dbReference type="HOGENOM" id="CLU_077244_1_0_1"/>
<dbReference type="PANTHER" id="PTHR36898:SF1">
    <property type="entry name" value="OS04G0250700 PROTEIN"/>
    <property type="match status" value="1"/>
</dbReference>
<dbReference type="eggNOG" id="KOG0242">
    <property type="taxonomic scope" value="Eukaryota"/>
</dbReference>
<accession>W1NFT1</accession>